<dbReference type="RefSeq" id="WP_160755444.1">
    <property type="nucleotide sequence ID" value="NZ_WTYL01000001.1"/>
</dbReference>
<dbReference type="Proteomes" id="UP000431922">
    <property type="component" value="Unassembled WGS sequence"/>
</dbReference>
<sequence length="383" mass="39657">MHRRLLTAFLAGTVLAWPVNVAIGQELSPELQAFDAQVPGSLINDPTDLVWLTQGTGLEAEGVQDASIPGGGAARRYSVAAKGADVWEAQTLIPLLAEIKRGEVVTVGFYARTVASGAADGQGTIGVRVQENAAPYSGFADQVVSVGSEWKWYEVSGTAASPIKRANATVALQLAGAKQVIEIGQAIVVKGAASIISAPPAPKAAAPVATVTAAVVPDAASIEMPDPLRSAGRLINNPAARPWGHSGAGGRWEELDEPAIWLGKATRFTTTSVGANPWDLGTNIPIATAIAEGDRLVIAVVARTQSAETTNGKGLVAVRLQGTAPPYDGFGDKAFTVGDRWQMVRIPVTATRSFGPGEAAVALHFATAVQSVDIGPVYVFKAE</sequence>
<dbReference type="InterPro" id="IPR008979">
    <property type="entry name" value="Galactose-bd-like_sf"/>
</dbReference>
<accession>A0A845B380</accession>
<dbReference type="EMBL" id="WTYL01000001">
    <property type="protein sequence ID" value="MXP43887.1"/>
    <property type="molecule type" value="Genomic_DNA"/>
</dbReference>
<reference evidence="1 2" key="1">
    <citation type="submission" date="2019-12" db="EMBL/GenBank/DDBJ databases">
        <title>Genomic-based taxomic classification of the family Erythrobacteraceae.</title>
        <authorList>
            <person name="Xu L."/>
        </authorList>
    </citation>
    <scope>NUCLEOTIDE SEQUENCE [LARGE SCALE GENOMIC DNA]</scope>
    <source>
        <strain evidence="1 2">KCTC 42453</strain>
    </source>
</reference>
<protein>
    <recommendedName>
        <fullName evidence="3">Carbohydrate binding domain-containing protein</fullName>
    </recommendedName>
</protein>
<proteinExistence type="predicted"/>
<comment type="caution">
    <text evidence="1">The sequence shown here is derived from an EMBL/GenBank/DDBJ whole genome shotgun (WGS) entry which is preliminary data.</text>
</comment>
<dbReference type="OrthoDB" id="7561968at2"/>
<evidence type="ECO:0000313" key="1">
    <source>
        <dbReference type="EMBL" id="MXP43887.1"/>
    </source>
</evidence>
<keyword evidence="2" id="KW-1185">Reference proteome</keyword>
<name>A0A845B380_9SPHN</name>
<dbReference type="Gene3D" id="2.60.120.260">
    <property type="entry name" value="Galactose-binding domain-like"/>
    <property type="match status" value="2"/>
</dbReference>
<evidence type="ECO:0000313" key="2">
    <source>
        <dbReference type="Proteomes" id="UP000431922"/>
    </source>
</evidence>
<dbReference type="AlphaFoldDB" id="A0A845B380"/>
<dbReference type="SUPFAM" id="SSF49785">
    <property type="entry name" value="Galactose-binding domain-like"/>
    <property type="match status" value="2"/>
</dbReference>
<organism evidence="1 2">
    <name type="scientific">Allopontixanthobacter sediminis</name>
    <dbReference type="NCBI Taxonomy" id="1689985"/>
    <lineage>
        <taxon>Bacteria</taxon>
        <taxon>Pseudomonadati</taxon>
        <taxon>Pseudomonadota</taxon>
        <taxon>Alphaproteobacteria</taxon>
        <taxon>Sphingomonadales</taxon>
        <taxon>Erythrobacteraceae</taxon>
        <taxon>Allopontixanthobacter</taxon>
    </lineage>
</organism>
<evidence type="ECO:0008006" key="3">
    <source>
        <dbReference type="Google" id="ProtNLM"/>
    </source>
</evidence>
<gene>
    <name evidence="1" type="ORF">GRI65_05380</name>
</gene>